<dbReference type="Proteomes" id="UP000288943">
    <property type="component" value="Chromosome"/>
</dbReference>
<name>A0A410WSJ3_9BACL</name>
<sequence>MKHLDDKLLQDFRRFYESIPEKNGVYYLFFTTGLLHWAAKSLQFVPDTVPVVLIGAGFTEEEQIWVRQEIRRPFFCFGEKVDEGIVWHYLTAVNREDFGWLDIDCFVLNDRLFGEMARVPRSASMNCVWSYEYGKRTVPPAHFDFRVLRTFFLFINQDVIRELDDGDLPWSPRPFLLDAAPVSSSFKRYDTLHVLDDAHKRTLARILPENGDGTPIFPAQIIKKDGVVTRHLDTLVLYQLLAYSRGYPLHRVRCLDEDETALSDEVVHIGSVSYYRSFADPGYEVVSGEERARYNEIYERVLLLDYTIVSQFERRLPRSYSVYRRMLERDIKRLGISSEHVKEAALQKLTGQGMSREAAERICGDPL</sequence>
<reference evidence="2 3" key="1">
    <citation type="submission" date="2018-01" db="EMBL/GenBank/DDBJ databases">
        <title>The whole genome sequencing and assembly of Paenibacillus chitinolyticus KCCM 41400 strain.</title>
        <authorList>
            <person name="Kim J.-Y."/>
            <person name="Park M.-K."/>
            <person name="Lee Y.-J."/>
            <person name="Yi H."/>
            <person name="Bahn Y.-S."/>
            <person name="Kim J.F."/>
            <person name="Lee D.-W."/>
        </authorList>
    </citation>
    <scope>NUCLEOTIDE SEQUENCE [LARGE SCALE GENOMIC DNA]</scope>
    <source>
        <strain evidence="2 3">KCCM 41400</strain>
    </source>
</reference>
<dbReference type="EMBL" id="CP026520">
    <property type="protein sequence ID" value="QAV17323.1"/>
    <property type="molecule type" value="Genomic_DNA"/>
</dbReference>
<evidence type="ECO:0000313" key="1">
    <source>
        <dbReference type="EMBL" id="MCY9595558.1"/>
    </source>
</evidence>
<protein>
    <submittedName>
        <fullName evidence="2">Uncharacterized protein</fullName>
    </submittedName>
</protein>
<reference evidence="1 4" key="2">
    <citation type="submission" date="2022-05" db="EMBL/GenBank/DDBJ databases">
        <title>Genome Sequencing of Bee-Associated Microbes.</title>
        <authorList>
            <person name="Dunlap C."/>
        </authorList>
    </citation>
    <scope>NUCLEOTIDE SEQUENCE [LARGE SCALE GENOMIC DNA]</scope>
    <source>
        <strain evidence="1 4">NRRL B-23120</strain>
    </source>
</reference>
<evidence type="ECO:0000313" key="2">
    <source>
        <dbReference type="EMBL" id="QAV17323.1"/>
    </source>
</evidence>
<proteinExistence type="predicted"/>
<accession>A0A410WSJ3</accession>
<dbReference type="RefSeq" id="WP_042229619.1">
    <property type="nucleotide sequence ID" value="NZ_CP026520.1"/>
</dbReference>
<dbReference type="AlphaFoldDB" id="A0A410WSJ3"/>
<evidence type="ECO:0000313" key="4">
    <source>
        <dbReference type="Proteomes" id="UP001527202"/>
    </source>
</evidence>
<evidence type="ECO:0000313" key="3">
    <source>
        <dbReference type="Proteomes" id="UP000288943"/>
    </source>
</evidence>
<gene>
    <name evidence="1" type="ORF">M5X16_07230</name>
    <name evidence="2" type="ORF">PC41400_06455</name>
</gene>
<dbReference type="GeneID" id="95374459"/>
<dbReference type="EMBL" id="JAMDMJ010000008">
    <property type="protein sequence ID" value="MCY9595558.1"/>
    <property type="molecule type" value="Genomic_DNA"/>
</dbReference>
<keyword evidence="4" id="KW-1185">Reference proteome</keyword>
<dbReference type="KEGG" id="pchi:PC41400_06455"/>
<dbReference type="OrthoDB" id="2525045at2"/>
<dbReference type="Proteomes" id="UP001527202">
    <property type="component" value="Unassembled WGS sequence"/>
</dbReference>
<organism evidence="2 3">
    <name type="scientific">Paenibacillus chitinolyticus</name>
    <dbReference type="NCBI Taxonomy" id="79263"/>
    <lineage>
        <taxon>Bacteria</taxon>
        <taxon>Bacillati</taxon>
        <taxon>Bacillota</taxon>
        <taxon>Bacilli</taxon>
        <taxon>Bacillales</taxon>
        <taxon>Paenibacillaceae</taxon>
        <taxon>Paenibacillus</taxon>
    </lineage>
</organism>